<dbReference type="AlphaFoldDB" id="A0A183K0S4"/>
<reference evidence="1" key="1">
    <citation type="submission" date="2016-06" db="UniProtKB">
        <authorList>
            <consortium name="WormBaseParasite"/>
        </authorList>
    </citation>
    <scope>IDENTIFICATION</scope>
</reference>
<protein>
    <submittedName>
        <fullName evidence="1">Uncharacterized protein</fullName>
    </submittedName>
</protein>
<name>A0A183K0S4_9TREM</name>
<sequence>MYCYSYWIGQGHKTFGLYSVVFSYHPLDLYEHFELFQN</sequence>
<dbReference type="WBParaSite" id="SCUD_0000858701-mRNA-1">
    <property type="protein sequence ID" value="SCUD_0000858701-mRNA-1"/>
    <property type="gene ID" value="SCUD_0000858701"/>
</dbReference>
<organism evidence="1">
    <name type="scientific">Schistosoma curassoni</name>
    <dbReference type="NCBI Taxonomy" id="6186"/>
    <lineage>
        <taxon>Eukaryota</taxon>
        <taxon>Metazoa</taxon>
        <taxon>Spiralia</taxon>
        <taxon>Lophotrochozoa</taxon>
        <taxon>Platyhelminthes</taxon>
        <taxon>Trematoda</taxon>
        <taxon>Digenea</taxon>
        <taxon>Strigeidida</taxon>
        <taxon>Schistosomatoidea</taxon>
        <taxon>Schistosomatidae</taxon>
        <taxon>Schistosoma</taxon>
    </lineage>
</organism>
<proteinExistence type="predicted"/>
<evidence type="ECO:0000313" key="1">
    <source>
        <dbReference type="WBParaSite" id="SCUD_0000858701-mRNA-1"/>
    </source>
</evidence>
<accession>A0A183K0S4</accession>